<reference evidence="1" key="1">
    <citation type="submission" date="2014-09" db="EMBL/GenBank/DDBJ databases">
        <authorList>
            <person name="Magalhaes I.L.F."/>
            <person name="Oliveira U."/>
            <person name="Santos F.R."/>
            <person name="Vidigal T.H.D.A."/>
            <person name="Brescovit A.D."/>
            <person name="Santos A.J."/>
        </authorList>
    </citation>
    <scope>NUCLEOTIDE SEQUENCE</scope>
    <source>
        <tissue evidence="1">Shoot tissue taken approximately 20 cm above the soil surface</tissue>
    </source>
</reference>
<protein>
    <submittedName>
        <fullName evidence="1">Uncharacterized protein</fullName>
    </submittedName>
</protein>
<organism evidence="1">
    <name type="scientific">Arundo donax</name>
    <name type="common">Giant reed</name>
    <name type="synonym">Donax arundinaceus</name>
    <dbReference type="NCBI Taxonomy" id="35708"/>
    <lineage>
        <taxon>Eukaryota</taxon>
        <taxon>Viridiplantae</taxon>
        <taxon>Streptophyta</taxon>
        <taxon>Embryophyta</taxon>
        <taxon>Tracheophyta</taxon>
        <taxon>Spermatophyta</taxon>
        <taxon>Magnoliopsida</taxon>
        <taxon>Liliopsida</taxon>
        <taxon>Poales</taxon>
        <taxon>Poaceae</taxon>
        <taxon>PACMAD clade</taxon>
        <taxon>Arundinoideae</taxon>
        <taxon>Arundineae</taxon>
        <taxon>Arundo</taxon>
    </lineage>
</organism>
<dbReference type="AlphaFoldDB" id="A0A0A9DD35"/>
<evidence type="ECO:0000313" key="1">
    <source>
        <dbReference type="EMBL" id="JAD81637.1"/>
    </source>
</evidence>
<reference evidence="1" key="2">
    <citation type="journal article" date="2015" name="Data Brief">
        <title>Shoot transcriptome of the giant reed, Arundo donax.</title>
        <authorList>
            <person name="Barrero R.A."/>
            <person name="Guerrero F.D."/>
            <person name="Moolhuijzen P."/>
            <person name="Goolsby J.A."/>
            <person name="Tidwell J."/>
            <person name="Bellgard S.E."/>
            <person name="Bellgard M.I."/>
        </authorList>
    </citation>
    <scope>NUCLEOTIDE SEQUENCE</scope>
    <source>
        <tissue evidence="1">Shoot tissue taken approximately 20 cm above the soil surface</tissue>
    </source>
</reference>
<name>A0A0A9DD35_ARUDO</name>
<proteinExistence type="predicted"/>
<accession>A0A0A9DD35</accession>
<dbReference type="EMBL" id="GBRH01216258">
    <property type="protein sequence ID" value="JAD81637.1"/>
    <property type="molecule type" value="Transcribed_RNA"/>
</dbReference>
<sequence length="82" mass="9599">MIKMMWYIRRFCSYTSDSETSGDLLTSYTATRPWYISFPSLNNSARRSHEASHANFSMPRLDEAVNAYISEWNYGRKGSSLW</sequence>